<dbReference type="Proteomes" id="UP001596215">
    <property type="component" value="Unassembled WGS sequence"/>
</dbReference>
<evidence type="ECO:0000259" key="2">
    <source>
        <dbReference type="Pfam" id="PF06791"/>
    </source>
</evidence>
<evidence type="ECO:0000256" key="1">
    <source>
        <dbReference type="SAM" id="Coils"/>
    </source>
</evidence>
<keyword evidence="1" id="KW-0175">Coiled coil</keyword>
<evidence type="ECO:0000313" key="3">
    <source>
        <dbReference type="EMBL" id="MFC6363681.1"/>
    </source>
</evidence>
<dbReference type="RefSeq" id="WP_343876740.1">
    <property type="nucleotide sequence ID" value="NZ_BAAAFW010000020.1"/>
</dbReference>
<dbReference type="Pfam" id="PF06791">
    <property type="entry name" value="TMP_2"/>
    <property type="match status" value="1"/>
</dbReference>
<feature type="domain" description="Bacteriophage tail tape measure N-terminal" evidence="2">
    <location>
        <begin position="114"/>
        <end position="318"/>
    </location>
</feature>
<comment type="caution">
    <text evidence="3">The sequence shown here is derived from an EMBL/GenBank/DDBJ whole genome shotgun (WGS) entry which is preliminary data.</text>
</comment>
<dbReference type="InterPro" id="IPR009628">
    <property type="entry name" value="Phage_tape_measure_N"/>
</dbReference>
<organism evidence="3 4">
    <name type="scientific">Tatumella punctata</name>
    <dbReference type="NCBI Taxonomy" id="399969"/>
    <lineage>
        <taxon>Bacteria</taxon>
        <taxon>Pseudomonadati</taxon>
        <taxon>Pseudomonadota</taxon>
        <taxon>Gammaproteobacteria</taxon>
        <taxon>Enterobacterales</taxon>
        <taxon>Erwiniaceae</taxon>
        <taxon>Tatumella</taxon>
    </lineage>
</organism>
<gene>
    <name evidence="3" type="ORF">ACFP73_16655</name>
</gene>
<accession>A0ABW1VRR5</accession>
<feature type="non-terminal residue" evidence="3">
    <location>
        <position position="410"/>
    </location>
</feature>
<evidence type="ECO:0000313" key="4">
    <source>
        <dbReference type="Proteomes" id="UP001596215"/>
    </source>
</evidence>
<feature type="coiled-coil region" evidence="1">
    <location>
        <begin position="66"/>
        <end position="114"/>
    </location>
</feature>
<keyword evidence="4" id="KW-1185">Reference proteome</keyword>
<sequence>MAEQTSRLAVIIDSSGAQKNTDTLATSLAKLTQAGQKAASGVGKVTKATEEESQALSELLDKIDPVNAALNKLDQQQQQLAKFKAKGVLDTDTFDTYNNKIDAARNKLAQISGQMTKTGMSAKQTAFAMRMIPAQMTDIVVGLSTGQSPFMVMMQQGGQLKDMFGGIGPAIKGVGSYALGLVNPFTIAAGAVGLLGLAYYQGANEQEQFQKSLILTGNQVGKTAGQLSDMAATISTVTGSTQGHAASVIAQVVSAGNVAGDSLQKVSAAIVSMSDATGQATDSLVADFNSIANDPVAAITKLNDQYHFLSLATYNQIKALQDEGNQQDAARLATDSYADAINSRAKDIHESLGYLETAWDSLGNAAKHAWDSMLDIGRGQTLQQQIANVQKQIADIQGNVKPGMFGLGGI</sequence>
<name>A0ABW1VRR5_9GAMM</name>
<protein>
    <submittedName>
        <fullName evidence="3">Phage tail length tape measure family protein</fullName>
    </submittedName>
</protein>
<reference evidence="4" key="1">
    <citation type="journal article" date="2019" name="Int. J. Syst. Evol. Microbiol.">
        <title>The Global Catalogue of Microorganisms (GCM) 10K type strain sequencing project: providing services to taxonomists for standard genome sequencing and annotation.</title>
        <authorList>
            <consortium name="The Broad Institute Genomics Platform"/>
            <consortium name="The Broad Institute Genome Sequencing Center for Infectious Disease"/>
            <person name="Wu L."/>
            <person name="Ma J."/>
        </authorList>
    </citation>
    <scope>NUCLEOTIDE SEQUENCE [LARGE SCALE GENOMIC DNA]</scope>
    <source>
        <strain evidence="4">CGMCC 4.1530</strain>
    </source>
</reference>
<proteinExistence type="predicted"/>
<dbReference type="EMBL" id="JBHSUC010000052">
    <property type="protein sequence ID" value="MFC6363681.1"/>
    <property type="molecule type" value="Genomic_DNA"/>
</dbReference>